<dbReference type="InterPro" id="IPR001867">
    <property type="entry name" value="OmpR/PhoB-type_DNA-bd"/>
</dbReference>
<dbReference type="PANTHER" id="PTHR47691">
    <property type="entry name" value="REGULATOR-RELATED"/>
    <property type="match status" value="1"/>
</dbReference>
<dbReference type="GO" id="GO:0003677">
    <property type="term" value="F:DNA binding"/>
    <property type="evidence" value="ECO:0007669"/>
    <property type="project" value="UniProtKB-UniRule"/>
</dbReference>
<dbReference type="Gene3D" id="3.40.50.300">
    <property type="entry name" value="P-loop containing nucleotide triphosphate hydrolases"/>
    <property type="match status" value="1"/>
</dbReference>
<dbReference type="InterPro" id="IPR036388">
    <property type="entry name" value="WH-like_DNA-bd_sf"/>
</dbReference>
<keyword evidence="1 2" id="KW-0238">DNA-binding</keyword>
<dbReference type="Pfam" id="PF00486">
    <property type="entry name" value="Trans_reg_C"/>
    <property type="match status" value="1"/>
</dbReference>
<dbReference type="InterPro" id="IPR058852">
    <property type="entry name" value="HTH_77"/>
</dbReference>
<dbReference type="Pfam" id="PF25872">
    <property type="entry name" value="HTH_77"/>
    <property type="match status" value="1"/>
</dbReference>
<dbReference type="InterPro" id="IPR027417">
    <property type="entry name" value="P-loop_NTPase"/>
</dbReference>
<proteinExistence type="predicted"/>
<keyword evidence="5" id="KW-1185">Reference proteome</keyword>
<evidence type="ECO:0000259" key="3">
    <source>
        <dbReference type="PROSITE" id="PS51755"/>
    </source>
</evidence>
<gene>
    <name evidence="4" type="ORF">C9I28_19470</name>
</gene>
<dbReference type="PRINTS" id="PR00364">
    <property type="entry name" value="DISEASERSIST"/>
</dbReference>
<name>A0A2R4CD90_9BURK</name>
<evidence type="ECO:0000313" key="4">
    <source>
        <dbReference type="EMBL" id="AVR97575.1"/>
    </source>
</evidence>
<accession>A0A2R4CD90</accession>
<dbReference type="SMART" id="SM00382">
    <property type="entry name" value="AAA"/>
    <property type="match status" value="1"/>
</dbReference>
<dbReference type="KEGG" id="masz:C9I28_19470"/>
<dbReference type="InterPro" id="IPR016032">
    <property type="entry name" value="Sig_transdc_resp-reg_C-effctor"/>
</dbReference>
<feature type="DNA-binding region" description="OmpR/PhoB-type" evidence="2">
    <location>
        <begin position="9"/>
        <end position="104"/>
    </location>
</feature>
<dbReference type="Gene3D" id="1.10.10.10">
    <property type="entry name" value="Winged helix-like DNA-binding domain superfamily/Winged helix DNA-binding domain"/>
    <property type="match status" value="1"/>
</dbReference>
<reference evidence="4 5" key="1">
    <citation type="submission" date="2018-03" db="EMBL/GenBank/DDBJ databases">
        <title>Massilia armeniaca sp. nov., isolated from desert soil.</title>
        <authorList>
            <person name="Huang H."/>
            <person name="Ren M."/>
        </authorList>
    </citation>
    <scope>NUCLEOTIDE SEQUENCE [LARGE SCALE GENOMIC DNA]</scope>
    <source>
        <strain evidence="4 5">ZMN-3</strain>
    </source>
</reference>
<dbReference type="GO" id="GO:0000160">
    <property type="term" value="P:phosphorelay signal transduction system"/>
    <property type="evidence" value="ECO:0007669"/>
    <property type="project" value="InterPro"/>
</dbReference>
<evidence type="ECO:0000256" key="1">
    <source>
        <dbReference type="ARBA" id="ARBA00023125"/>
    </source>
</evidence>
<dbReference type="PROSITE" id="PS51755">
    <property type="entry name" value="OMPR_PHOB"/>
    <property type="match status" value="1"/>
</dbReference>
<dbReference type="CDD" id="cd00383">
    <property type="entry name" value="trans_reg_C"/>
    <property type="match status" value="1"/>
</dbReference>
<dbReference type="InterPro" id="IPR003593">
    <property type="entry name" value="AAA+_ATPase"/>
</dbReference>
<sequence>MQLHGGDGNAEIAFGAFRLVPHERALYRDDAPVRLSGRAFDVLLALVERAGAVVGKDELIARVWPHTVVEEGNLRVHVGALRKALGSDQTYVENVVGRGYCFVAPLRPLRQAAPSPAPLPLPRPGLLGRAELLAELAQQLPAQRLLTIVGPGGMGKTVVALALAARVAPAFDGTLHRVDLAGVTSTERLGAALAQALDGTAEVPLPALLARLRERRALLLLDGCEHLVDAVAGLAERLLREAPRLHILATSREPLRAASEWVHRLAPLDLPPAAGPVAPAALARHAAVQLFVERVGADGAPFTLDQHNADAVADICRRLDGIPLALELAAGRAAFFGVHELALRLSDCFAVLTRGRRTALPRHQTLRATLDWSYDLLGPEEQAVLCRLAVFDGAFTLAAAAAVAYGPGVAPQDVAERVANLAAKSLVGIETEGATVRYRLLHTTRSYALARLRASGEEDVIAARLCAPARKTPTANCRTSS</sequence>
<dbReference type="EMBL" id="CP028324">
    <property type="protein sequence ID" value="AVR97575.1"/>
    <property type="molecule type" value="Genomic_DNA"/>
</dbReference>
<evidence type="ECO:0000313" key="5">
    <source>
        <dbReference type="Proteomes" id="UP000240505"/>
    </source>
</evidence>
<protein>
    <recommendedName>
        <fullName evidence="3">OmpR/PhoB-type domain-containing protein</fullName>
    </recommendedName>
</protein>
<evidence type="ECO:0000256" key="2">
    <source>
        <dbReference type="PROSITE-ProRule" id="PRU01091"/>
    </source>
</evidence>
<dbReference type="SUPFAM" id="SSF46894">
    <property type="entry name" value="C-terminal effector domain of the bipartite response regulators"/>
    <property type="match status" value="1"/>
</dbReference>
<dbReference type="SMART" id="SM00862">
    <property type="entry name" value="Trans_reg_C"/>
    <property type="match status" value="1"/>
</dbReference>
<dbReference type="PANTHER" id="PTHR47691:SF3">
    <property type="entry name" value="HTH-TYPE TRANSCRIPTIONAL REGULATOR RV0890C-RELATED"/>
    <property type="match status" value="1"/>
</dbReference>
<dbReference type="GO" id="GO:0006355">
    <property type="term" value="P:regulation of DNA-templated transcription"/>
    <property type="evidence" value="ECO:0007669"/>
    <property type="project" value="InterPro"/>
</dbReference>
<dbReference type="OrthoDB" id="9811542at2"/>
<feature type="domain" description="OmpR/PhoB-type" evidence="3">
    <location>
        <begin position="9"/>
        <end position="104"/>
    </location>
</feature>
<dbReference type="SUPFAM" id="SSF52540">
    <property type="entry name" value="P-loop containing nucleoside triphosphate hydrolases"/>
    <property type="match status" value="1"/>
</dbReference>
<dbReference type="RefSeq" id="WP_107142918.1">
    <property type="nucleotide sequence ID" value="NZ_CP028324.1"/>
</dbReference>
<organism evidence="4 5">
    <name type="scientific">Pseudoduganella armeniaca</name>
    <dbReference type="NCBI Taxonomy" id="2072590"/>
    <lineage>
        <taxon>Bacteria</taxon>
        <taxon>Pseudomonadati</taxon>
        <taxon>Pseudomonadota</taxon>
        <taxon>Betaproteobacteria</taxon>
        <taxon>Burkholderiales</taxon>
        <taxon>Oxalobacteraceae</taxon>
        <taxon>Telluria group</taxon>
        <taxon>Pseudoduganella</taxon>
    </lineage>
</organism>
<dbReference type="Proteomes" id="UP000240505">
    <property type="component" value="Chromosome"/>
</dbReference>
<dbReference type="AlphaFoldDB" id="A0A2R4CD90"/>